<evidence type="ECO:0000313" key="4">
    <source>
        <dbReference type="Proteomes" id="UP000626092"/>
    </source>
</evidence>
<keyword evidence="2" id="KW-0812">Transmembrane</keyword>
<evidence type="ECO:0000256" key="2">
    <source>
        <dbReference type="SAM" id="Phobius"/>
    </source>
</evidence>
<feature type="transmembrane region" description="Helical" evidence="2">
    <location>
        <begin position="195"/>
        <end position="213"/>
    </location>
</feature>
<keyword evidence="2" id="KW-0472">Membrane</keyword>
<keyword evidence="2" id="KW-1133">Transmembrane helix</keyword>
<reference evidence="3" key="1">
    <citation type="submission" date="2019-11" db="EMBL/GenBank/DDBJ databases">
        <authorList>
            <person name="Liu Y."/>
            <person name="Hou J."/>
            <person name="Li T.-Q."/>
            <person name="Guan C.-H."/>
            <person name="Wu X."/>
            <person name="Wu H.-Z."/>
            <person name="Ling F."/>
            <person name="Zhang R."/>
            <person name="Shi X.-G."/>
            <person name="Ren J.-P."/>
            <person name="Chen E.-F."/>
            <person name="Sun J.-M."/>
        </authorList>
    </citation>
    <scope>NUCLEOTIDE SEQUENCE</scope>
    <source>
        <strain evidence="3">Adult_tree_wgs_1</strain>
        <tissue evidence="3">Leaves</tissue>
    </source>
</reference>
<gene>
    <name evidence="3" type="ORF">RHSIM_RhsimUnG0090200</name>
</gene>
<feature type="compositionally biased region" description="Low complexity" evidence="1">
    <location>
        <begin position="14"/>
        <end position="39"/>
    </location>
</feature>
<evidence type="ECO:0008006" key="5">
    <source>
        <dbReference type="Google" id="ProtNLM"/>
    </source>
</evidence>
<feature type="region of interest" description="Disordered" evidence="1">
    <location>
        <begin position="1"/>
        <end position="90"/>
    </location>
</feature>
<feature type="transmembrane region" description="Helical" evidence="2">
    <location>
        <begin position="95"/>
        <end position="113"/>
    </location>
</feature>
<comment type="caution">
    <text evidence="3">The sequence shown here is derived from an EMBL/GenBank/DDBJ whole genome shotgun (WGS) entry which is preliminary data.</text>
</comment>
<name>A0A834FWM0_RHOSS</name>
<organism evidence="3 4">
    <name type="scientific">Rhododendron simsii</name>
    <name type="common">Sims's rhododendron</name>
    <dbReference type="NCBI Taxonomy" id="118357"/>
    <lineage>
        <taxon>Eukaryota</taxon>
        <taxon>Viridiplantae</taxon>
        <taxon>Streptophyta</taxon>
        <taxon>Embryophyta</taxon>
        <taxon>Tracheophyta</taxon>
        <taxon>Spermatophyta</taxon>
        <taxon>Magnoliopsida</taxon>
        <taxon>eudicotyledons</taxon>
        <taxon>Gunneridae</taxon>
        <taxon>Pentapetalae</taxon>
        <taxon>asterids</taxon>
        <taxon>Ericales</taxon>
        <taxon>Ericaceae</taxon>
        <taxon>Ericoideae</taxon>
        <taxon>Rhodoreae</taxon>
        <taxon>Rhododendron</taxon>
    </lineage>
</organism>
<feature type="compositionally biased region" description="Low complexity" evidence="1">
    <location>
        <begin position="55"/>
        <end position="76"/>
    </location>
</feature>
<accession>A0A834FWM0</accession>
<feature type="transmembrane region" description="Helical" evidence="2">
    <location>
        <begin position="133"/>
        <end position="153"/>
    </location>
</feature>
<keyword evidence="4" id="KW-1185">Reference proteome</keyword>
<dbReference type="EMBL" id="WJXA01000223">
    <property type="protein sequence ID" value="KAF7114296.1"/>
    <property type="molecule type" value="Genomic_DNA"/>
</dbReference>
<evidence type="ECO:0000313" key="3">
    <source>
        <dbReference type="EMBL" id="KAF7114296.1"/>
    </source>
</evidence>
<proteinExistence type="predicted"/>
<evidence type="ECO:0000256" key="1">
    <source>
        <dbReference type="SAM" id="MobiDB-lite"/>
    </source>
</evidence>
<protein>
    <recommendedName>
        <fullName evidence="5">Transmembrane protein</fullName>
    </recommendedName>
</protein>
<feature type="transmembrane region" description="Helical" evidence="2">
    <location>
        <begin position="165"/>
        <end position="189"/>
    </location>
</feature>
<dbReference type="AlphaFoldDB" id="A0A834FWM0"/>
<sequence>MSSRLTPKAGEGSGASTGAEGNQEQGAAISEASIELSAGGPVGPQPPTTTPDDVSGSSNTSTTSTTSGFAAASSTGSDREGEPDRNDDDNGLLKLGKTFLGLTFQAALALMIYRKQPQQGDSSSANPSSVSLLSSILLTSVGATTLFGFAFTMSGMMLQKHHQNVANFCSLAGIFLGALGFFFMMDIFAGKGLDWLVWAVGGVLLLVFAYTLYREMQYD</sequence>
<dbReference type="Proteomes" id="UP000626092">
    <property type="component" value="Unassembled WGS sequence"/>
</dbReference>